<dbReference type="InParanoid" id="A0A1J7J9Z6"/>
<feature type="region of interest" description="Disordered" evidence="4">
    <location>
        <begin position="195"/>
        <end position="231"/>
    </location>
</feature>
<dbReference type="Pfam" id="PF00023">
    <property type="entry name" value="Ank"/>
    <property type="match status" value="1"/>
</dbReference>
<dbReference type="SUPFAM" id="SSF48403">
    <property type="entry name" value="Ankyrin repeat"/>
    <property type="match status" value="1"/>
</dbReference>
<evidence type="ECO:0000256" key="4">
    <source>
        <dbReference type="SAM" id="MobiDB-lite"/>
    </source>
</evidence>
<dbReference type="InterPro" id="IPR036770">
    <property type="entry name" value="Ankyrin_rpt-contain_sf"/>
</dbReference>
<evidence type="ECO:0000256" key="2">
    <source>
        <dbReference type="ARBA" id="ARBA00023043"/>
    </source>
</evidence>
<sequence length="231" mass="25238">MGRTALIHAASVPSVAIVKLLVEKGADIEAKDAWGHTALYVAAAANDGLGNVAALLLEEGANIETRDQYGLTSLINATQLGHHATMLQLLEKGADVNSRDQKGWSALTYAVFVLDGYSVLVLVHNRAQIEFGDIEELQSSMIIVFDKGLYETKVEPIVRLILRELSDREHAEWIKLISDRELAVASLHWEASGNMSLGNDSERPTDARNVSHSHTHANHSDPSESTQQQLI</sequence>
<name>A0A1J7J9Z6_9PEZI</name>
<dbReference type="Proteomes" id="UP000182658">
    <property type="component" value="Unassembled WGS sequence"/>
</dbReference>
<evidence type="ECO:0000313" key="6">
    <source>
        <dbReference type="Proteomes" id="UP000182658"/>
    </source>
</evidence>
<dbReference type="PANTHER" id="PTHR24171:SF9">
    <property type="entry name" value="ANKYRIN REPEAT DOMAIN-CONTAINING PROTEIN 39"/>
    <property type="match status" value="1"/>
</dbReference>
<dbReference type="STRING" id="1408157.A0A1J7J9Z6"/>
<dbReference type="Pfam" id="PF12796">
    <property type="entry name" value="Ank_2"/>
    <property type="match status" value="1"/>
</dbReference>
<reference evidence="5 6" key="1">
    <citation type="submission" date="2016-10" db="EMBL/GenBank/DDBJ databases">
        <title>Draft genome sequence of Coniochaeta ligniaria NRRL30616, a lignocellulolytic fungus for bioabatement of inhibitors in plant biomass hydrolysates.</title>
        <authorList>
            <consortium name="DOE Joint Genome Institute"/>
            <person name="Jimenez D.J."/>
            <person name="Hector R.E."/>
            <person name="Riley R."/>
            <person name="Sun H."/>
            <person name="Grigoriev I.V."/>
            <person name="Van Elsas J.D."/>
            <person name="Nichols N.N."/>
        </authorList>
    </citation>
    <scope>NUCLEOTIDE SEQUENCE [LARGE SCALE GENOMIC DNA]</scope>
    <source>
        <strain evidence="5 6">NRRL 30616</strain>
    </source>
</reference>
<dbReference type="EMBL" id="KV875100">
    <property type="protein sequence ID" value="OIW26600.1"/>
    <property type="molecule type" value="Genomic_DNA"/>
</dbReference>
<feature type="repeat" description="ANK" evidence="3">
    <location>
        <begin position="34"/>
        <end position="68"/>
    </location>
</feature>
<keyword evidence="2 3" id="KW-0040">ANK repeat</keyword>
<dbReference type="PROSITE" id="PS50297">
    <property type="entry name" value="ANK_REP_REGION"/>
    <property type="match status" value="3"/>
</dbReference>
<proteinExistence type="predicted"/>
<dbReference type="Gene3D" id="1.25.40.20">
    <property type="entry name" value="Ankyrin repeat-containing domain"/>
    <property type="match status" value="1"/>
</dbReference>
<dbReference type="AlphaFoldDB" id="A0A1J7J9Z6"/>
<keyword evidence="6" id="KW-1185">Reference proteome</keyword>
<organism evidence="5 6">
    <name type="scientific">Coniochaeta ligniaria NRRL 30616</name>
    <dbReference type="NCBI Taxonomy" id="1408157"/>
    <lineage>
        <taxon>Eukaryota</taxon>
        <taxon>Fungi</taxon>
        <taxon>Dikarya</taxon>
        <taxon>Ascomycota</taxon>
        <taxon>Pezizomycotina</taxon>
        <taxon>Sordariomycetes</taxon>
        <taxon>Sordariomycetidae</taxon>
        <taxon>Coniochaetales</taxon>
        <taxon>Coniochaetaceae</taxon>
        <taxon>Coniochaeta</taxon>
    </lineage>
</organism>
<protein>
    <submittedName>
        <fullName evidence="5">Ankyrin</fullName>
    </submittedName>
</protein>
<keyword evidence="1" id="KW-0677">Repeat</keyword>
<dbReference type="InterPro" id="IPR002110">
    <property type="entry name" value="Ankyrin_rpt"/>
</dbReference>
<evidence type="ECO:0000313" key="5">
    <source>
        <dbReference type="EMBL" id="OIW26600.1"/>
    </source>
</evidence>
<dbReference type="OrthoDB" id="341259at2759"/>
<dbReference type="PANTHER" id="PTHR24171">
    <property type="entry name" value="ANKYRIN REPEAT DOMAIN-CONTAINING PROTEIN 39-RELATED"/>
    <property type="match status" value="1"/>
</dbReference>
<dbReference type="PROSITE" id="PS50088">
    <property type="entry name" value="ANK_REPEAT"/>
    <property type="match status" value="3"/>
</dbReference>
<feature type="repeat" description="ANK" evidence="3">
    <location>
        <begin position="69"/>
        <end position="101"/>
    </location>
</feature>
<evidence type="ECO:0000256" key="1">
    <source>
        <dbReference type="ARBA" id="ARBA00022737"/>
    </source>
</evidence>
<dbReference type="SMART" id="SM00248">
    <property type="entry name" value="ANK"/>
    <property type="match status" value="4"/>
</dbReference>
<feature type="repeat" description="ANK" evidence="3">
    <location>
        <begin position="1"/>
        <end position="33"/>
    </location>
</feature>
<evidence type="ECO:0000256" key="3">
    <source>
        <dbReference type="PROSITE-ProRule" id="PRU00023"/>
    </source>
</evidence>
<gene>
    <name evidence="5" type="ORF">CONLIGDRAFT_683563</name>
</gene>
<accession>A0A1J7J9Z6</accession>